<sequence length="218" mass="25223">MKKESDYLSFIKETERLKTVLRTAWLSDGSRESTAAHSWRLALLAGVMLEEFPELDGKKVLMLALVHDLGELYDGDISATLRPDEKEKYRKEKAALDRLARILGGDAGERLLKLWQEYEAGETAEARLVKALDKAETIIQHNQGINPPDFDYEFNLEYGKKYFRREYLCQESPEKGETDGQTGEREWELLSGLRRQIDEDTGRRIKNEDVGRRIKKEK</sequence>
<dbReference type="EC" id="3.1.3.89" evidence="5"/>
<name>A0A9D2PFE7_9FIRM</name>
<dbReference type="InterPro" id="IPR003607">
    <property type="entry name" value="HD/PDEase_dom"/>
</dbReference>
<evidence type="ECO:0000256" key="4">
    <source>
        <dbReference type="ARBA" id="ARBA00011738"/>
    </source>
</evidence>
<reference evidence="9" key="2">
    <citation type="submission" date="2021-04" db="EMBL/GenBank/DDBJ databases">
        <authorList>
            <person name="Gilroy R."/>
        </authorList>
    </citation>
    <scope>NUCLEOTIDE SEQUENCE</scope>
    <source>
        <strain evidence="9">CHK183-5548</strain>
    </source>
</reference>
<dbReference type="SMART" id="SM00471">
    <property type="entry name" value="HDc"/>
    <property type="match status" value="1"/>
</dbReference>
<evidence type="ECO:0000313" key="10">
    <source>
        <dbReference type="Proteomes" id="UP000823883"/>
    </source>
</evidence>
<keyword evidence="7" id="KW-0378">Hydrolase</keyword>
<evidence type="ECO:0000256" key="7">
    <source>
        <dbReference type="ARBA" id="ARBA00022801"/>
    </source>
</evidence>
<gene>
    <name evidence="9" type="ORF">IAA04_07285</name>
</gene>
<reference evidence="9" key="1">
    <citation type="journal article" date="2021" name="PeerJ">
        <title>Extensive microbial diversity within the chicken gut microbiome revealed by metagenomics and culture.</title>
        <authorList>
            <person name="Gilroy R."/>
            <person name="Ravi A."/>
            <person name="Getino M."/>
            <person name="Pursley I."/>
            <person name="Horton D.L."/>
            <person name="Alikhan N.F."/>
            <person name="Baker D."/>
            <person name="Gharbi K."/>
            <person name="Hall N."/>
            <person name="Watson M."/>
            <person name="Adriaenssens E.M."/>
            <person name="Foster-Nyarko E."/>
            <person name="Jarju S."/>
            <person name="Secka A."/>
            <person name="Antonio M."/>
            <person name="Oren A."/>
            <person name="Chaudhuri R.R."/>
            <person name="La Ragione R."/>
            <person name="Hildebrand F."/>
            <person name="Pallen M.J."/>
        </authorList>
    </citation>
    <scope>NUCLEOTIDE SEQUENCE</scope>
    <source>
        <strain evidence="9">CHK183-5548</strain>
    </source>
</reference>
<dbReference type="Gene3D" id="1.10.3210.10">
    <property type="entry name" value="Hypothetical protein af1432"/>
    <property type="match status" value="1"/>
</dbReference>
<evidence type="ECO:0000256" key="1">
    <source>
        <dbReference type="ARBA" id="ARBA00001638"/>
    </source>
</evidence>
<feature type="domain" description="HD/PDEase" evidence="8">
    <location>
        <begin position="30"/>
        <end position="147"/>
    </location>
</feature>
<dbReference type="PANTHER" id="PTHR11845">
    <property type="entry name" value="5'-DEOXYNUCLEOTIDASE HDDC2"/>
    <property type="match status" value="1"/>
</dbReference>
<evidence type="ECO:0000256" key="3">
    <source>
        <dbReference type="ARBA" id="ARBA00001941"/>
    </source>
</evidence>
<dbReference type="SUPFAM" id="SSF109604">
    <property type="entry name" value="HD-domain/PDEase-like"/>
    <property type="match status" value="1"/>
</dbReference>
<protein>
    <recommendedName>
        <fullName evidence="5">5'-deoxynucleotidase</fullName>
        <ecNumber evidence="5">3.1.3.89</ecNumber>
    </recommendedName>
</protein>
<evidence type="ECO:0000256" key="5">
    <source>
        <dbReference type="ARBA" id="ARBA00012964"/>
    </source>
</evidence>
<keyword evidence="6" id="KW-0479">Metal-binding</keyword>
<comment type="cofactor">
    <cofactor evidence="2">
        <name>Mn(2+)</name>
        <dbReference type="ChEBI" id="CHEBI:29035"/>
    </cofactor>
</comment>
<dbReference type="Pfam" id="PF13023">
    <property type="entry name" value="HD_3"/>
    <property type="match status" value="1"/>
</dbReference>
<comment type="catalytic activity">
    <reaction evidence="1">
        <text>a 2'-deoxyribonucleoside 5'-phosphate + H2O = a 2'-deoxyribonucleoside + phosphate</text>
        <dbReference type="Rhea" id="RHEA:36167"/>
        <dbReference type="ChEBI" id="CHEBI:15377"/>
        <dbReference type="ChEBI" id="CHEBI:18274"/>
        <dbReference type="ChEBI" id="CHEBI:43474"/>
        <dbReference type="ChEBI" id="CHEBI:65317"/>
        <dbReference type="EC" id="3.1.3.89"/>
    </reaction>
</comment>
<comment type="caution">
    <text evidence="9">The sequence shown here is derived from an EMBL/GenBank/DDBJ whole genome shotgun (WGS) entry which is preliminary data.</text>
</comment>
<dbReference type="GO" id="GO:0046872">
    <property type="term" value="F:metal ion binding"/>
    <property type="evidence" value="ECO:0007669"/>
    <property type="project" value="UniProtKB-KW"/>
</dbReference>
<dbReference type="GO" id="GO:0002953">
    <property type="term" value="F:5'-deoxynucleotidase activity"/>
    <property type="evidence" value="ECO:0007669"/>
    <property type="project" value="UniProtKB-EC"/>
</dbReference>
<evidence type="ECO:0000313" key="9">
    <source>
        <dbReference type="EMBL" id="HJC47838.1"/>
    </source>
</evidence>
<organism evidence="9 10">
    <name type="scientific">Candidatus Lachnoclostridium pullistercoris</name>
    <dbReference type="NCBI Taxonomy" id="2838632"/>
    <lineage>
        <taxon>Bacteria</taxon>
        <taxon>Bacillati</taxon>
        <taxon>Bacillota</taxon>
        <taxon>Clostridia</taxon>
        <taxon>Lachnospirales</taxon>
        <taxon>Lachnospiraceae</taxon>
    </lineage>
</organism>
<dbReference type="EMBL" id="DWWL01000046">
    <property type="protein sequence ID" value="HJC47838.1"/>
    <property type="molecule type" value="Genomic_DNA"/>
</dbReference>
<dbReference type="GO" id="GO:0005737">
    <property type="term" value="C:cytoplasm"/>
    <property type="evidence" value="ECO:0007669"/>
    <property type="project" value="TreeGrafter"/>
</dbReference>
<dbReference type="PANTHER" id="PTHR11845:SF13">
    <property type="entry name" value="5'-DEOXYNUCLEOTIDASE HDDC2"/>
    <property type="match status" value="1"/>
</dbReference>
<dbReference type="InterPro" id="IPR006674">
    <property type="entry name" value="HD_domain"/>
</dbReference>
<evidence type="ECO:0000256" key="2">
    <source>
        <dbReference type="ARBA" id="ARBA00001936"/>
    </source>
</evidence>
<dbReference type="Proteomes" id="UP000823883">
    <property type="component" value="Unassembled WGS sequence"/>
</dbReference>
<accession>A0A9D2PFE7</accession>
<comment type="cofactor">
    <cofactor evidence="3">
        <name>Co(2+)</name>
        <dbReference type="ChEBI" id="CHEBI:48828"/>
    </cofactor>
</comment>
<dbReference type="InterPro" id="IPR039356">
    <property type="entry name" value="YfbR/HDDC2"/>
</dbReference>
<dbReference type="AlphaFoldDB" id="A0A9D2PFE7"/>
<evidence type="ECO:0000256" key="6">
    <source>
        <dbReference type="ARBA" id="ARBA00022723"/>
    </source>
</evidence>
<comment type="subunit">
    <text evidence="4">Homodimer.</text>
</comment>
<proteinExistence type="predicted"/>
<evidence type="ECO:0000259" key="8">
    <source>
        <dbReference type="SMART" id="SM00471"/>
    </source>
</evidence>